<dbReference type="AlphaFoldDB" id="A0AA38CEW5"/>
<feature type="non-terminal residue" evidence="1">
    <location>
        <position position="75"/>
    </location>
</feature>
<proteinExistence type="predicted"/>
<dbReference type="Proteomes" id="UP000824469">
    <property type="component" value="Unassembled WGS sequence"/>
</dbReference>
<evidence type="ECO:0008006" key="3">
    <source>
        <dbReference type="Google" id="ProtNLM"/>
    </source>
</evidence>
<evidence type="ECO:0000313" key="1">
    <source>
        <dbReference type="EMBL" id="KAH9298036.1"/>
    </source>
</evidence>
<evidence type="ECO:0000313" key="2">
    <source>
        <dbReference type="Proteomes" id="UP000824469"/>
    </source>
</evidence>
<organism evidence="1 2">
    <name type="scientific">Taxus chinensis</name>
    <name type="common">Chinese yew</name>
    <name type="synonym">Taxus wallichiana var. chinensis</name>
    <dbReference type="NCBI Taxonomy" id="29808"/>
    <lineage>
        <taxon>Eukaryota</taxon>
        <taxon>Viridiplantae</taxon>
        <taxon>Streptophyta</taxon>
        <taxon>Embryophyta</taxon>
        <taxon>Tracheophyta</taxon>
        <taxon>Spermatophyta</taxon>
        <taxon>Pinopsida</taxon>
        <taxon>Pinidae</taxon>
        <taxon>Conifers II</taxon>
        <taxon>Cupressales</taxon>
        <taxon>Taxaceae</taxon>
        <taxon>Taxus</taxon>
    </lineage>
</organism>
<comment type="caution">
    <text evidence="1">The sequence shown here is derived from an EMBL/GenBank/DDBJ whole genome shotgun (WGS) entry which is preliminary data.</text>
</comment>
<reference evidence="1 2" key="1">
    <citation type="journal article" date="2021" name="Nat. Plants">
        <title>The Taxus genome provides insights into paclitaxel biosynthesis.</title>
        <authorList>
            <person name="Xiong X."/>
            <person name="Gou J."/>
            <person name="Liao Q."/>
            <person name="Li Y."/>
            <person name="Zhou Q."/>
            <person name="Bi G."/>
            <person name="Li C."/>
            <person name="Du R."/>
            <person name="Wang X."/>
            <person name="Sun T."/>
            <person name="Guo L."/>
            <person name="Liang H."/>
            <person name="Lu P."/>
            <person name="Wu Y."/>
            <person name="Zhang Z."/>
            <person name="Ro D.K."/>
            <person name="Shang Y."/>
            <person name="Huang S."/>
            <person name="Yan J."/>
        </authorList>
    </citation>
    <scope>NUCLEOTIDE SEQUENCE [LARGE SCALE GENOMIC DNA]</scope>
    <source>
        <strain evidence="1">Ta-2019</strain>
    </source>
</reference>
<dbReference type="Gene3D" id="3.30.420.10">
    <property type="entry name" value="Ribonuclease H-like superfamily/Ribonuclease H"/>
    <property type="match status" value="1"/>
</dbReference>
<dbReference type="EMBL" id="JAHRHJ020000010">
    <property type="protein sequence ID" value="KAH9298036.1"/>
    <property type="molecule type" value="Genomic_DNA"/>
</dbReference>
<gene>
    <name evidence="1" type="ORF">KI387_029718</name>
</gene>
<name>A0AA38CEW5_TAXCH</name>
<accession>A0AA38CEW5</accession>
<dbReference type="GO" id="GO:0003676">
    <property type="term" value="F:nucleic acid binding"/>
    <property type="evidence" value="ECO:0007669"/>
    <property type="project" value="InterPro"/>
</dbReference>
<protein>
    <recommendedName>
        <fullName evidence="3">Integrase catalytic domain-containing protein</fullName>
    </recommendedName>
</protein>
<dbReference type="InterPro" id="IPR012337">
    <property type="entry name" value="RNaseH-like_sf"/>
</dbReference>
<dbReference type="SUPFAM" id="SSF53098">
    <property type="entry name" value="Ribonuclease H-like"/>
    <property type="match status" value="1"/>
</dbReference>
<keyword evidence="2" id="KW-1185">Reference proteome</keyword>
<sequence>MINPPSSDEQKWVLTATNYFTRWTEEIALKESNEKVVLNFLEGIMTRLDVPYIVISDNAMDFLGLKLSEWAIKNE</sequence>
<dbReference type="InterPro" id="IPR036397">
    <property type="entry name" value="RNaseH_sf"/>
</dbReference>